<protein>
    <submittedName>
        <fullName evidence="9">TonB-linked outer membrane, SusC/RagA family protein</fullName>
    </submittedName>
</protein>
<evidence type="ECO:0000256" key="7">
    <source>
        <dbReference type="PROSITE-ProRule" id="PRU01360"/>
    </source>
</evidence>
<dbReference type="EMBL" id="JGCY01000347">
    <property type="protein sequence ID" value="EXY73741.1"/>
    <property type="molecule type" value="Genomic_DNA"/>
</dbReference>
<dbReference type="Pfam" id="PF07715">
    <property type="entry name" value="Plug"/>
    <property type="match status" value="1"/>
</dbReference>
<reference evidence="9 10" key="1">
    <citation type="submission" date="2014-02" db="EMBL/GenBank/DDBJ databases">
        <authorList>
            <person name="Sears C."/>
            <person name="Carroll K."/>
            <person name="Sack B.R."/>
            <person name="Qadri F."/>
            <person name="Myers L.L."/>
            <person name="Chung G.-T."/>
            <person name="Escheverria P."/>
            <person name="Fraser C.M."/>
            <person name="Sadzewicz L."/>
            <person name="Shefchek K.A."/>
            <person name="Tallon L."/>
            <person name="Das S.P."/>
            <person name="Daugherty S."/>
            <person name="Mongodin E.F."/>
        </authorList>
    </citation>
    <scope>NUCLEOTIDE SEQUENCE [LARGE SCALE GENOMIC DNA]</scope>
    <source>
        <strain evidence="10">3988T(B)14</strain>
    </source>
</reference>
<keyword evidence="3 7" id="KW-1134">Transmembrane beta strand</keyword>
<proteinExistence type="inferred from homology"/>
<dbReference type="InterPro" id="IPR036942">
    <property type="entry name" value="Beta-barrel_TonB_sf"/>
</dbReference>
<dbReference type="InterPro" id="IPR012910">
    <property type="entry name" value="Plug_dom"/>
</dbReference>
<dbReference type="RefSeq" id="WP_022347220.1">
    <property type="nucleotide sequence ID" value="NZ_JGCY01000347.1"/>
</dbReference>
<keyword evidence="4 7" id="KW-0812">Transmembrane</keyword>
<dbReference type="Gene3D" id="3.55.50.30">
    <property type="match status" value="1"/>
</dbReference>
<dbReference type="AlphaFoldDB" id="A0A015TSZ0"/>
<keyword evidence="6 7" id="KW-0998">Cell outer membrane</keyword>
<organism evidence="9 10">
    <name type="scientific">Bacteroides fragilis str. 3988T(B)14</name>
    <dbReference type="NCBI Taxonomy" id="1339315"/>
    <lineage>
        <taxon>Bacteria</taxon>
        <taxon>Pseudomonadati</taxon>
        <taxon>Bacteroidota</taxon>
        <taxon>Bacteroidia</taxon>
        <taxon>Bacteroidales</taxon>
        <taxon>Bacteroidaceae</taxon>
        <taxon>Bacteroides</taxon>
    </lineage>
</organism>
<evidence type="ECO:0000256" key="4">
    <source>
        <dbReference type="ARBA" id="ARBA00022692"/>
    </source>
</evidence>
<dbReference type="GO" id="GO:0009279">
    <property type="term" value="C:cell outer membrane"/>
    <property type="evidence" value="ECO:0007669"/>
    <property type="project" value="UniProtKB-SubCell"/>
</dbReference>
<dbReference type="FunFam" id="2.60.40.1120:FF:000003">
    <property type="entry name" value="Outer membrane protein Omp121"/>
    <property type="match status" value="1"/>
</dbReference>
<dbReference type="InterPro" id="IPR011662">
    <property type="entry name" value="Secretin/TonB_short_N"/>
</dbReference>
<evidence type="ECO:0000256" key="2">
    <source>
        <dbReference type="ARBA" id="ARBA00022448"/>
    </source>
</evidence>
<dbReference type="Gene3D" id="2.170.130.10">
    <property type="entry name" value="TonB-dependent receptor, plug domain"/>
    <property type="match status" value="1"/>
</dbReference>
<evidence type="ECO:0000259" key="8">
    <source>
        <dbReference type="SMART" id="SM00965"/>
    </source>
</evidence>
<evidence type="ECO:0000313" key="10">
    <source>
        <dbReference type="Proteomes" id="UP000020529"/>
    </source>
</evidence>
<feature type="domain" description="Secretin/TonB short N-terminal" evidence="8">
    <location>
        <begin position="73"/>
        <end position="124"/>
    </location>
</feature>
<dbReference type="FunFam" id="2.170.130.10:FF:000003">
    <property type="entry name" value="SusC/RagA family TonB-linked outer membrane protein"/>
    <property type="match status" value="1"/>
</dbReference>
<dbReference type="Pfam" id="PF13715">
    <property type="entry name" value="CarbopepD_reg_2"/>
    <property type="match status" value="1"/>
</dbReference>
<keyword evidence="5 7" id="KW-0472">Membrane</keyword>
<gene>
    <name evidence="9" type="ORF">M124_2504</name>
</gene>
<accession>A0A015TSZ0</accession>
<dbReference type="InterPro" id="IPR039426">
    <property type="entry name" value="TonB-dep_rcpt-like"/>
</dbReference>
<dbReference type="InterPro" id="IPR037066">
    <property type="entry name" value="Plug_dom_sf"/>
</dbReference>
<keyword evidence="2 7" id="KW-0813">Transport</keyword>
<dbReference type="PATRIC" id="fig|1339315.3.peg.3204"/>
<dbReference type="InterPro" id="IPR023997">
    <property type="entry name" value="TonB-dep_OMP_SusC/RagA_CS"/>
</dbReference>
<evidence type="ECO:0000256" key="3">
    <source>
        <dbReference type="ARBA" id="ARBA00022452"/>
    </source>
</evidence>
<dbReference type="PROSITE" id="PS52016">
    <property type="entry name" value="TONB_DEPENDENT_REC_3"/>
    <property type="match status" value="1"/>
</dbReference>
<evidence type="ECO:0000256" key="5">
    <source>
        <dbReference type="ARBA" id="ARBA00023136"/>
    </source>
</evidence>
<name>A0A015TSZ0_BACFG</name>
<comment type="similarity">
    <text evidence="7">Belongs to the TonB-dependent receptor family.</text>
</comment>
<comment type="subcellular location">
    <subcellularLocation>
        <location evidence="1 7">Cell outer membrane</location>
        <topology evidence="1 7">Multi-pass membrane protein</topology>
    </subcellularLocation>
</comment>
<dbReference type="SUPFAM" id="SSF56935">
    <property type="entry name" value="Porins"/>
    <property type="match status" value="1"/>
</dbReference>
<evidence type="ECO:0000256" key="6">
    <source>
        <dbReference type="ARBA" id="ARBA00023237"/>
    </source>
</evidence>
<dbReference type="NCBIfam" id="TIGR04056">
    <property type="entry name" value="OMP_RagA_SusC"/>
    <property type="match status" value="1"/>
</dbReference>
<dbReference type="Proteomes" id="UP000020529">
    <property type="component" value="Unassembled WGS sequence"/>
</dbReference>
<evidence type="ECO:0000256" key="1">
    <source>
        <dbReference type="ARBA" id="ARBA00004571"/>
    </source>
</evidence>
<comment type="caution">
    <text evidence="9">The sequence shown here is derived from an EMBL/GenBank/DDBJ whole genome shotgun (WGS) entry which is preliminary data.</text>
</comment>
<dbReference type="SMART" id="SM00965">
    <property type="entry name" value="STN"/>
    <property type="match status" value="1"/>
</dbReference>
<dbReference type="InterPro" id="IPR023996">
    <property type="entry name" value="TonB-dep_OMP_SusC/RagA"/>
</dbReference>
<dbReference type="SUPFAM" id="SSF49464">
    <property type="entry name" value="Carboxypeptidase regulatory domain-like"/>
    <property type="match status" value="1"/>
</dbReference>
<sequence>MKKKCFYSGMISLFCHSGANLLLVRTQILLFFFVFLLPLSGVASPLQEIRITIQQKNVPLSKVFKEIEEKTDCSFLIRNNDVNTNEKVSIDAKNKTVAEILGILFDGKGIKYEVNGKRISVYKAVRQHTIGGKRKVTGQVTDNMEEAVIGASVFVMGASNGTITDMNGHFSLELPDDNAKLQVSYIGYKTQVINVGNKSSVNIVLVEDSKALEEVVVVGYGTQKKVNLTGAVETVKSDRLANKPVTSIASALTGEAAGVTVTQNSGQPGPNQGTVRVRGIGTWGDASPLVLVDGVSMSLNDVIPSEVESVSVLKDAASAAIYGSRAANGVILITTKKGKEGKLTFNYSGNVGFQFATRVPESVTSWQYAELYNQMQYNEGKSSSLFPQDRIDRMKAGGDPDKLEGNTDWYDELLRSGAPQHNHQLTVSGGSDKITYMISAGYSDQQGIIPSTDYERYNLRVNTTSKLTSWLKLDVNMAYLNSTQEESAAGAAEAYRRTMRALPYLPVQFSDGTYSYDAAPSNPVRMVNGDYGMRRKNNDCMTLLIAPEINILDGLNIRGTFGYESNIYKEKIFNKTVTYGSFEPAGQSGLTEVSRNKQTDRWDQYRNLTANVTASYEKTIGKHDFKVMAGGSLETFKWAYTKASRMDFPNDDFGEINAGDATTAAAEGNSTYSALASLFGRANYVYADRYLFEFTARYDGSSKFARGHRWGFFPSVSAGWRISEEAFFEPLKKHVQNLKLRASWGELGNQRINDYQFISNVGNGGSYLFGGTPIIGYKEALMGNEIITWESSRNLDFGIDFALFDNRLQTTFDWYCRTTSDILLNLEAPGALGIKPAMENAGKMENKGWDLTVSWRSNIGKDFKYNIGFNLSDVKNKVIDLRGYKSSTTELTAKIEGQPLNAIFGFETLGICDNQELYDKYAPMMQKYNPKWGMGDIIIKDRTGEGVINDEDRTVIGNSIPRFTFGLNLGFEYKGFDFSCFFQGVGKADGYVTMEAIQPMGINGARKEHYKESFNPQDPKPGAYFPRILSSDYNYAYMSHWVQDASYIRLKNLQIGYSFKIKGLNQLRVYASGENLFTATKYRTWDPETPVGARGFYPNVAVYSMGVNLNF</sequence>
<dbReference type="Gene3D" id="2.40.170.20">
    <property type="entry name" value="TonB-dependent receptor, beta-barrel domain"/>
    <property type="match status" value="1"/>
</dbReference>
<dbReference type="InterPro" id="IPR008969">
    <property type="entry name" value="CarboxyPept-like_regulatory"/>
</dbReference>
<dbReference type="NCBIfam" id="TIGR04057">
    <property type="entry name" value="SusC_RagA_signa"/>
    <property type="match status" value="1"/>
</dbReference>
<dbReference type="Gene3D" id="2.60.40.1120">
    <property type="entry name" value="Carboxypeptidase-like, regulatory domain"/>
    <property type="match status" value="1"/>
</dbReference>
<dbReference type="Pfam" id="PF07660">
    <property type="entry name" value="STN"/>
    <property type="match status" value="1"/>
</dbReference>
<evidence type="ECO:0000313" key="9">
    <source>
        <dbReference type="EMBL" id="EXY73741.1"/>
    </source>
</evidence>